<dbReference type="InterPro" id="IPR036665">
    <property type="entry name" value="PTS_IIA_glucitol/sorbitol_sf"/>
</dbReference>
<accession>A0A6J7M554</accession>
<dbReference type="EMBL" id="CAEZYB010000033">
    <property type="protein sequence ID" value="CAB4700266.1"/>
    <property type="molecule type" value="Genomic_DNA"/>
</dbReference>
<dbReference type="EMBL" id="CAEZWO010000041">
    <property type="protein sequence ID" value="CAB4658021.1"/>
    <property type="molecule type" value="Genomic_DNA"/>
</dbReference>
<dbReference type="EMBL" id="CAFBOJ010000031">
    <property type="protein sequence ID" value="CAB4975278.1"/>
    <property type="molecule type" value="Genomic_DNA"/>
</dbReference>
<protein>
    <submittedName>
        <fullName evidence="5">Unannotated protein</fullName>
    </submittedName>
</protein>
<dbReference type="InterPro" id="IPR004716">
    <property type="entry name" value="PTS_IIA_glucitol/sorbitol-sp"/>
</dbReference>
<name>A0A6J7M554_9ZZZZ</name>
<reference evidence="5" key="1">
    <citation type="submission" date="2020-05" db="EMBL/GenBank/DDBJ databases">
        <authorList>
            <person name="Chiriac C."/>
            <person name="Salcher M."/>
            <person name="Ghai R."/>
            <person name="Kavagutti S V."/>
        </authorList>
    </citation>
    <scope>NUCLEOTIDE SEQUENCE</scope>
</reference>
<dbReference type="EMBL" id="CAFAZX010000050">
    <property type="protein sequence ID" value="CAB4843738.1"/>
    <property type="molecule type" value="Genomic_DNA"/>
</dbReference>
<dbReference type="SUPFAM" id="SSF141530">
    <property type="entry name" value="PTSIIA/GutA-like"/>
    <property type="match status" value="1"/>
</dbReference>
<evidence type="ECO:0000313" key="1">
    <source>
        <dbReference type="EMBL" id="CAB4658021.1"/>
    </source>
</evidence>
<sequence>MPEVVYSSTVTAVGALVADFREQGLLVWFGENAPEELHEFSILHKVDNHKRAPIVGDIIALNDDHFTVLAVGDVASDNLLNLGHLDLKANGLTETEMPGDVNVEARELPTVKVGDRLQVIAQD</sequence>
<evidence type="ECO:0000313" key="2">
    <source>
        <dbReference type="EMBL" id="CAB4700266.1"/>
    </source>
</evidence>
<dbReference type="GO" id="GO:0008982">
    <property type="term" value="F:protein-N(PI)-phosphohistidine-sugar phosphotransferase activity"/>
    <property type="evidence" value="ECO:0007669"/>
    <property type="project" value="InterPro"/>
</dbReference>
<evidence type="ECO:0000313" key="4">
    <source>
        <dbReference type="EMBL" id="CAB4843738.1"/>
    </source>
</evidence>
<evidence type="ECO:0000313" key="6">
    <source>
        <dbReference type="EMBL" id="CAB5054888.1"/>
    </source>
</evidence>
<proteinExistence type="predicted"/>
<dbReference type="PANTHER" id="PTHR40398">
    <property type="entry name" value="PTS SYSTEM GLUCITOL/SORBITOL-SPECIFIC EIIA COMPONENT"/>
    <property type="match status" value="1"/>
</dbReference>
<gene>
    <name evidence="1" type="ORF">UFOPK2254_00561</name>
    <name evidence="2" type="ORF">UFOPK2646_00429</name>
    <name evidence="3" type="ORF">UFOPK2907_00471</name>
    <name evidence="4" type="ORF">UFOPK3241_00913</name>
    <name evidence="5" type="ORF">UFOPK3937_00420</name>
    <name evidence="6" type="ORF">UFOPK4265_01013</name>
    <name evidence="7" type="ORF">UFOPK4401_00158</name>
</gene>
<dbReference type="EMBL" id="CAFBRB010000008">
    <property type="protein sequence ID" value="CAB5071450.1"/>
    <property type="molecule type" value="Genomic_DNA"/>
</dbReference>
<dbReference type="EMBL" id="CAEZZR010000032">
    <property type="protein sequence ID" value="CAB4769496.1"/>
    <property type="molecule type" value="Genomic_DNA"/>
</dbReference>
<dbReference type="Gene3D" id="2.40.33.40">
    <property type="entry name" value="Phosphotransferase system, glucitol/sorbitol-specific IIA component"/>
    <property type="match status" value="1"/>
</dbReference>
<evidence type="ECO:0000313" key="5">
    <source>
        <dbReference type="EMBL" id="CAB4975278.1"/>
    </source>
</evidence>
<organism evidence="5">
    <name type="scientific">freshwater metagenome</name>
    <dbReference type="NCBI Taxonomy" id="449393"/>
    <lineage>
        <taxon>unclassified sequences</taxon>
        <taxon>metagenomes</taxon>
        <taxon>ecological metagenomes</taxon>
    </lineage>
</organism>
<evidence type="ECO:0000313" key="3">
    <source>
        <dbReference type="EMBL" id="CAB4769496.1"/>
    </source>
</evidence>
<evidence type="ECO:0000313" key="7">
    <source>
        <dbReference type="EMBL" id="CAB5071450.1"/>
    </source>
</evidence>
<dbReference type="PANTHER" id="PTHR40398:SF1">
    <property type="entry name" value="PTS SYSTEM GLUCITOL_SORBITOL-SPECIFIC EIIA COMPONENT"/>
    <property type="match status" value="1"/>
</dbReference>
<dbReference type="GO" id="GO:0009401">
    <property type="term" value="P:phosphoenolpyruvate-dependent sugar phosphotransferase system"/>
    <property type="evidence" value="ECO:0007669"/>
    <property type="project" value="InterPro"/>
</dbReference>
<dbReference type="GO" id="GO:0005737">
    <property type="term" value="C:cytoplasm"/>
    <property type="evidence" value="ECO:0007669"/>
    <property type="project" value="InterPro"/>
</dbReference>
<dbReference type="AlphaFoldDB" id="A0A6J7M554"/>
<dbReference type="EMBL" id="CAFBQK010000137">
    <property type="protein sequence ID" value="CAB5054888.1"/>
    <property type="molecule type" value="Genomic_DNA"/>
</dbReference>
<dbReference type="Pfam" id="PF03829">
    <property type="entry name" value="PTSIIA_gutA"/>
    <property type="match status" value="1"/>
</dbReference>
<dbReference type="PROSITE" id="PS51097">
    <property type="entry name" value="PTS_EIIA_TYPE_5"/>
    <property type="match status" value="1"/>
</dbReference>